<keyword evidence="3" id="KW-1185">Reference proteome</keyword>
<organism evidence="2 3">
    <name type="scientific">Austropuccinia psidii MF-1</name>
    <dbReference type="NCBI Taxonomy" id="1389203"/>
    <lineage>
        <taxon>Eukaryota</taxon>
        <taxon>Fungi</taxon>
        <taxon>Dikarya</taxon>
        <taxon>Basidiomycota</taxon>
        <taxon>Pucciniomycotina</taxon>
        <taxon>Pucciniomycetes</taxon>
        <taxon>Pucciniales</taxon>
        <taxon>Sphaerophragmiaceae</taxon>
        <taxon>Austropuccinia</taxon>
    </lineage>
</organism>
<evidence type="ECO:0008006" key="4">
    <source>
        <dbReference type="Google" id="ProtNLM"/>
    </source>
</evidence>
<protein>
    <recommendedName>
        <fullName evidence="4">BED-type domain-containing protein</fullName>
    </recommendedName>
</protein>
<dbReference type="Proteomes" id="UP000765509">
    <property type="component" value="Unassembled WGS sequence"/>
</dbReference>
<evidence type="ECO:0000313" key="2">
    <source>
        <dbReference type="EMBL" id="MBW0520547.1"/>
    </source>
</evidence>
<proteinExistence type="predicted"/>
<dbReference type="OrthoDB" id="4924145at2759"/>
<comment type="caution">
    <text evidence="2">The sequence shown here is derived from an EMBL/GenBank/DDBJ whole genome shotgun (WGS) entry which is preliminary data.</text>
</comment>
<name>A0A9Q3EN91_9BASI</name>
<feature type="region of interest" description="Disordered" evidence="1">
    <location>
        <begin position="1"/>
        <end position="38"/>
    </location>
</feature>
<dbReference type="EMBL" id="AVOT02028158">
    <property type="protein sequence ID" value="MBW0520547.1"/>
    <property type="molecule type" value="Genomic_DNA"/>
</dbReference>
<sequence>MSSAIPSHLSSTTSRLSTPSEFEKTTPTTQASSDATTTSKQSWFWLYFSEVNDQMVECNVINCFGKNCHKKLKCDQTGSTKAMTQNLSSLHHLHNPNQFRNPKDNY</sequence>
<dbReference type="AlphaFoldDB" id="A0A9Q3EN91"/>
<accession>A0A9Q3EN91</accession>
<reference evidence="2" key="1">
    <citation type="submission" date="2021-03" db="EMBL/GenBank/DDBJ databases">
        <title>Draft genome sequence of rust myrtle Austropuccinia psidii MF-1, a brazilian biotype.</title>
        <authorList>
            <person name="Quecine M.C."/>
            <person name="Pachon D.M.R."/>
            <person name="Bonatelli M.L."/>
            <person name="Correr F.H."/>
            <person name="Franceschini L.M."/>
            <person name="Leite T.F."/>
            <person name="Margarido G.R.A."/>
            <person name="Almeida C.A."/>
            <person name="Ferrarezi J.A."/>
            <person name="Labate C.A."/>
        </authorList>
    </citation>
    <scope>NUCLEOTIDE SEQUENCE</scope>
    <source>
        <strain evidence="2">MF-1</strain>
    </source>
</reference>
<evidence type="ECO:0000313" key="3">
    <source>
        <dbReference type="Proteomes" id="UP000765509"/>
    </source>
</evidence>
<evidence type="ECO:0000256" key="1">
    <source>
        <dbReference type="SAM" id="MobiDB-lite"/>
    </source>
</evidence>
<gene>
    <name evidence="2" type="ORF">O181_060262</name>
</gene>